<name>A0ABP7JXG0_9ACTN</name>
<evidence type="ECO:0000256" key="1">
    <source>
        <dbReference type="SAM" id="MobiDB-lite"/>
    </source>
</evidence>
<gene>
    <name evidence="2" type="ORF">GCM10022207_20370</name>
</gene>
<feature type="region of interest" description="Disordered" evidence="1">
    <location>
        <begin position="1"/>
        <end position="41"/>
    </location>
</feature>
<dbReference type="Proteomes" id="UP001501563">
    <property type="component" value="Unassembled WGS sequence"/>
</dbReference>
<organism evidence="2 3">
    <name type="scientific">Streptomyces lannensis</name>
    <dbReference type="NCBI Taxonomy" id="766498"/>
    <lineage>
        <taxon>Bacteria</taxon>
        <taxon>Bacillati</taxon>
        <taxon>Actinomycetota</taxon>
        <taxon>Actinomycetes</taxon>
        <taxon>Kitasatosporales</taxon>
        <taxon>Streptomycetaceae</taxon>
        <taxon>Streptomyces</taxon>
    </lineage>
</organism>
<keyword evidence="3" id="KW-1185">Reference proteome</keyword>
<proteinExistence type="predicted"/>
<protein>
    <submittedName>
        <fullName evidence="2">Uncharacterized protein</fullName>
    </submittedName>
</protein>
<sequence>MLRPWGRRDRRPHPDIAAGQGRAAPPLVDVPGTPLGAGSLRGPDHARLVVGCEERIGFRPWLRDRRRRAAAR</sequence>
<evidence type="ECO:0000313" key="2">
    <source>
        <dbReference type="EMBL" id="GAA3857008.1"/>
    </source>
</evidence>
<accession>A0ABP7JXG0</accession>
<comment type="caution">
    <text evidence="2">The sequence shown here is derived from an EMBL/GenBank/DDBJ whole genome shotgun (WGS) entry which is preliminary data.</text>
</comment>
<dbReference type="EMBL" id="BAAAZA010000005">
    <property type="protein sequence ID" value="GAA3857008.1"/>
    <property type="molecule type" value="Genomic_DNA"/>
</dbReference>
<evidence type="ECO:0000313" key="3">
    <source>
        <dbReference type="Proteomes" id="UP001501563"/>
    </source>
</evidence>
<reference evidence="3" key="1">
    <citation type="journal article" date="2019" name="Int. J. Syst. Evol. Microbiol.">
        <title>The Global Catalogue of Microorganisms (GCM) 10K type strain sequencing project: providing services to taxonomists for standard genome sequencing and annotation.</title>
        <authorList>
            <consortium name="The Broad Institute Genomics Platform"/>
            <consortium name="The Broad Institute Genome Sequencing Center for Infectious Disease"/>
            <person name="Wu L."/>
            <person name="Ma J."/>
        </authorList>
    </citation>
    <scope>NUCLEOTIDE SEQUENCE [LARGE SCALE GENOMIC DNA]</scope>
    <source>
        <strain evidence="3">JCM 16578</strain>
    </source>
</reference>